<evidence type="ECO:0000256" key="9">
    <source>
        <dbReference type="ARBA" id="ARBA00022857"/>
    </source>
</evidence>
<evidence type="ECO:0000256" key="1">
    <source>
        <dbReference type="ARBA" id="ARBA00002151"/>
    </source>
</evidence>
<dbReference type="GO" id="GO:0009231">
    <property type="term" value="P:riboflavin biosynthetic process"/>
    <property type="evidence" value="ECO:0007669"/>
    <property type="project" value="UniProtKB-UniPathway"/>
</dbReference>
<accession>A0A7H0SP11</accession>
<feature type="binding site" evidence="16">
    <location>
        <position position="197"/>
    </location>
    <ligand>
        <name>NADP(+)</name>
        <dbReference type="ChEBI" id="CHEBI:58349"/>
    </ligand>
</feature>
<dbReference type="AlphaFoldDB" id="A0A7H0SP11"/>
<feature type="binding site" evidence="16">
    <location>
        <begin position="268"/>
        <end position="274"/>
    </location>
    <ligand>
        <name>NADP(+)</name>
        <dbReference type="ChEBI" id="CHEBI:58349"/>
    </ligand>
</feature>
<evidence type="ECO:0000256" key="8">
    <source>
        <dbReference type="ARBA" id="ARBA00022833"/>
    </source>
</evidence>
<dbReference type="InterPro" id="IPR002734">
    <property type="entry name" value="RibDG_C"/>
</dbReference>
<feature type="binding site" evidence="16">
    <location>
        <position position="205"/>
    </location>
    <ligand>
        <name>substrate</name>
    </ligand>
</feature>
<dbReference type="PROSITE" id="PS51747">
    <property type="entry name" value="CYT_DCMP_DEAMINASES_2"/>
    <property type="match status" value="1"/>
</dbReference>
<evidence type="ECO:0000256" key="12">
    <source>
        <dbReference type="ARBA" id="ARBA00049861"/>
    </source>
</evidence>
<evidence type="ECO:0000256" key="4">
    <source>
        <dbReference type="ARBA" id="ARBA00005259"/>
    </source>
</evidence>
<feature type="binding site" evidence="16">
    <location>
        <position position="201"/>
    </location>
    <ligand>
        <name>NADP(+)</name>
        <dbReference type="ChEBI" id="CHEBI:58349"/>
    </ligand>
</feature>
<evidence type="ECO:0000256" key="16">
    <source>
        <dbReference type="PIRSR" id="PIRSR006769-2"/>
    </source>
</evidence>
<comment type="catalytic activity">
    <reaction evidence="12 14">
        <text>5-amino-6-(5-phospho-D-ribitylamino)uracil + NADP(+) = 5-amino-6-(5-phospho-D-ribosylamino)uracil + NADPH + H(+)</text>
        <dbReference type="Rhea" id="RHEA:17845"/>
        <dbReference type="ChEBI" id="CHEBI:15378"/>
        <dbReference type="ChEBI" id="CHEBI:57783"/>
        <dbReference type="ChEBI" id="CHEBI:58349"/>
        <dbReference type="ChEBI" id="CHEBI:58421"/>
        <dbReference type="ChEBI" id="CHEBI:58453"/>
        <dbReference type="EC" id="1.1.1.193"/>
    </reaction>
</comment>
<dbReference type="SUPFAM" id="SSF53597">
    <property type="entry name" value="Dihydrofolate reductase-like"/>
    <property type="match status" value="1"/>
</dbReference>
<evidence type="ECO:0000256" key="2">
    <source>
        <dbReference type="ARBA" id="ARBA00004882"/>
    </source>
</evidence>
<dbReference type="InterPro" id="IPR004794">
    <property type="entry name" value="Eubact_RibD"/>
</dbReference>
<feature type="binding site" evidence="16">
    <location>
        <position position="169"/>
    </location>
    <ligand>
        <name>NADP(+)</name>
        <dbReference type="ChEBI" id="CHEBI:58349"/>
    </ligand>
</feature>
<dbReference type="EC" id="1.1.1.193" evidence="14"/>
<dbReference type="InterPro" id="IPR024072">
    <property type="entry name" value="DHFR-like_dom_sf"/>
</dbReference>
<feature type="active site" description="Proton donor" evidence="15">
    <location>
        <position position="57"/>
    </location>
</feature>
<dbReference type="KEGG" id="cpoy:GP475_06260"/>
<keyword evidence="10 14" id="KW-0560">Oxidoreductase</keyword>
<evidence type="ECO:0000256" key="3">
    <source>
        <dbReference type="ARBA" id="ARBA00004910"/>
    </source>
</evidence>
<gene>
    <name evidence="19" type="primary">ribD</name>
    <name evidence="19" type="ORF">GP475_06260</name>
</gene>
<dbReference type="Pfam" id="PF01872">
    <property type="entry name" value="RibD_C"/>
    <property type="match status" value="1"/>
</dbReference>
<keyword evidence="9 14" id="KW-0521">NADP</keyword>
<keyword evidence="8 14" id="KW-0862">Zinc</keyword>
<sequence>MAKEDIVRAALNTAVEASDKVVGTTSPNPPVGAVILSPTGDILGVGATQPPGGPHAEVMALAEAGDRAQGGIAVVTLEPCNHYGRTGPCSHALLAAGISELYYVHADPTSEAAGGAAWLTQQGMKVQQLPGEVPTLRAWLLAQELRRPHVTLKFAQTLDGFSAACDGTSQWITGELARHHVHQDRCRRDAIVVGTGTARADNPSLTARTPDGGLYPHQPRRVVIGHRRLSAQDCPHLHRLGFEQYPDIPTALSQLWDTGVRDLLVEGGPTLATAFFRLGYVDAIQAYIAPKVLGDGLSTISEPLSSTLSGAHCFHRSGYQLLGEDILVELRKK</sequence>
<feature type="binding site" evidence="17">
    <location>
        <position position="55"/>
    </location>
    <ligand>
        <name>Zn(2+)</name>
        <dbReference type="ChEBI" id="CHEBI:29105"/>
        <note>catalytic</note>
    </ligand>
</feature>
<dbReference type="EMBL" id="CP046884">
    <property type="protein sequence ID" value="QNQ90286.1"/>
    <property type="molecule type" value="Genomic_DNA"/>
</dbReference>
<dbReference type="InterPro" id="IPR050765">
    <property type="entry name" value="Riboflavin_Biosynth_HTPR"/>
</dbReference>
<dbReference type="NCBIfam" id="TIGR00326">
    <property type="entry name" value="eubact_ribD"/>
    <property type="match status" value="1"/>
</dbReference>
<feature type="binding site" evidence="16">
    <location>
        <position position="266"/>
    </location>
    <ligand>
        <name>substrate</name>
    </ligand>
</feature>
<dbReference type="GO" id="GO:0008270">
    <property type="term" value="F:zinc ion binding"/>
    <property type="evidence" value="ECO:0007669"/>
    <property type="project" value="InterPro"/>
</dbReference>
<evidence type="ECO:0000256" key="15">
    <source>
        <dbReference type="PIRSR" id="PIRSR006769-1"/>
    </source>
</evidence>
<reference evidence="19 20" key="1">
    <citation type="submission" date="2019-12" db="EMBL/GenBank/DDBJ databases">
        <title>Corynebacterium sp. nov., isolated from feces of the Anser Albifrons in China.</title>
        <authorList>
            <person name="Liu Q."/>
        </authorList>
    </citation>
    <scope>NUCLEOTIDE SEQUENCE [LARGE SCALE GENOMIC DNA]</scope>
    <source>
        <strain evidence="19 20">4H37-19</strain>
    </source>
</reference>
<feature type="binding site" evidence="16">
    <location>
        <position position="208"/>
    </location>
    <ligand>
        <name>substrate</name>
    </ligand>
</feature>
<evidence type="ECO:0000256" key="14">
    <source>
        <dbReference type="PIRNR" id="PIRNR006769"/>
    </source>
</evidence>
<keyword evidence="11" id="KW-0511">Multifunctional enzyme</keyword>
<dbReference type="RefSeq" id="WP_187973602.1">
    <property type="nucleotide sequence ID" value="NZ_CP046884.1"/>
</dbReference>
<evidence type="ECO:0000256" key="7">
    <source>
        <dbReference type="ARBA" id="ARBA00022723"/>
    </source>
</evidence>
<keyword evidence="20" id="KW-1185">Reference proteome</keyword>
<dbReference type="Gene3D" id="3.40.430.10">
    <property type="entry name" value="Dihydrofolate Reductase, subunit A"/>
    <property type="match status" value="2"/>
</dbReference>
<comment type="cofactor">
    <cofactor evidence="14 17">
        <name>Zn(2+)</name>
        <dbReference type="ChEBI" id="CHEBI:29105"/>
    </cofactor>
    <text evidence="14 17">Binds 1 zinc ion.</text>
</comment>
<dbReference type="PIRSF" id="PIRSF006769">
    <property type="entry name" value="RibD"/>
    <property type="match status" value="1"/>
</dbReference>
<dbReference type="InterPro" id="IPR002125">
    <property type="entry name" value="CMP_dCMP_dom"/>
</dbReference>
<keyword evidence="6 14" id="KW-0686">Riboflavin biosynthesis</keyword>
<dbReference type="InterPro" id="IPR016192">
    <property type="entry name" value="APOBEC/CMP_deaminase_Zn-bd"/>
</dbReference>
<evidence type="ECO:0000256" key="6">
    <source>
        <dbReference type="ARBA" id="ARBA00022619"/>
    </source>
</evidence>
<evidence type="ECO:0000256" key="11">
    <source>
        <dbReference type="ARBA" id="ARBA00023268"/>
    </source>
</evidence>
<proteinExistence type="inferred from homology"/>
<dbReference type="Proteomes" id="UP000516320">
    <property type="component" value="Chromosome"/>
</dbReference>
<feature type="binding site" evidence="16">
    <location>
        <position position="171"/>
    </location>
    <ligand>
        <name>NADP(+)</name>
        <dbReference type="ChEBI" id="CHEBI:58349"/>
    </ligand>
</feature>
<comment type="similarity">
    <text evidence="5 14">In the C-terminal section; belongs to the HTP reductase family.</text>
</comment>
<dbReference type="PROSITE" id="PS00903">
    <property type="entry name" value="CYT_DCMP_DEAMINASES_1"/>
    <property type="match status" value="1"/>
</dbReference>
<comment type="function">
    <text evidence="1 14">Converts 2,5-diamino-6-(ribosylamino)-4(3h)-pyrimidinone 5'-phosphate into 5-amino-6-(ribosylamino)-2,4(1h,3h)-pyrimidinedione 5'-phosphate.</text>
</comment>
<dbReference type="CDD" id="cd01284">
    <property type="entry name" value="Riboflavin_deaminase-reductase"/>
    <property type="match status" value="1"/>
</dbReference>
<name>A0A7H0SP11_9CORY</name>
<comment type="pathway">
    <text evidence="2 14">Cofactor biosynthesis; riboflavin biosynthesis; 5-amino-6-(D-ribitylamino)uracil from GTP: step 2/4.</text>
</comment>
<comment type="pathway">
    <text evidence="3 14">Cofactor biosynthesis; riboflavin biosynthesis; 5-amino-6-(D-ribitylamino)uracil from GTP: step 3/4.</text>
</comment>
<evidence type="ECO:0000259" key="18">
    <source>
        <dbReference type="PROSITE" id="PS51747"/>
    </source>
</evidence>
<organism evidence="19 20">
    <name type="scientific">Corynebacterium poyangense</name>
    <dbReference type="NCBI Taxonomy" id="2684405"/>
    <lineage>
        <taxon>Bacteria</taxon>
        <taxon>Bacillati</taxon>
        <taxon>Actinomycetota</taxon>
        <taxon>Actinomycetes</taxon>
        <taxon>Mycobacteriales</taxon>
        <taxon>Corynebacteriaceae</taxon>
        <taxon>Corynebacterium</taxon>
    </lineage>
</organism>
<evidence type="ECO:0000256" key="5">
    <source>
        <dbReference type="ARBA" id="ARBA00007417"/>
    </source>
</evidence>
<feature type="binding site" evidence="16">
    <location>
        <position position="155"/>
    </location>
    <ligand>
        <name>NADP(+)</name>
        <dbReference type="ChEBI" id="CHEBI:58349"/>
    </ligand>
</feature>
<protein>
    <recommendedName>
        <fullName evidence="14">Riboflavin biosynthesis protein RibD</fullName>
    </recommendedName>
    <domain>
        <recommendedName>
            <fullName evidence="14">Diaminohydroxyphosphoribosylaminopyrimidine deaminase</fullName>
            <shortName evidence="14">DRAP deaminase</shortName>
            <ecNumber evidence="14">3.5.4.26</ecNumber>
        </recommendedName>
        <alternativeName>
            <fullName evidence="14">Riboflavin-specific deaminase</fullName>
        </alternativeName>
    </domain>
    <domain>
        <recommendedName>
            <fullName evidence="14">5-amino-6-(5-phosphoribosylamino)uracil reductase</fullName>
            <ecNumber evidence="14">1.1.1.193</ecNumber>
        </recommendedName>
        <alternativeName>
            <fullName evidence="14">HTP reductase</fullName>
        </alternativeName>
    </domain>
</protein>
<keyword evidence="14 19" id="KW-0378">Hydrolase</keyword>
<dbReference type="PANTHER" id="PTHR38011">
    <property type="entry name" value="DIHYDROFOLATE REDUCTASE FAMILY PROTEIN (AFU_ORTHOLOGUE AFUA_8G06820)"/>
    <property type="match status" value="1"/>
</dbReference>
<evidence type="ECO:0000256" key="13">
    <source>
        <dbReference type="ARBA" id="ARBA00049886"/>
    </source>
</evidence>
<comment type="catalytic activity">
    <reaction evidence="13 14">
        <text>2,5-diamino-6-hydroxy-4-(5-phosphoribosylamino)-pyrimidine + H2O + H(+) = 5-amino-6-(5-phospho-D-ribosylamino)uracil + NH4(+)</text>
        <dbReference type="Rhea" id="RHEA:21868"/>
        <dbReference type="ChEBI" id="CHEBI:15377"/>
        <dbReference type="ChEBI" id="CHEBI:15378"/>
        <dbReference type="ChEBI" id="CHEBI:28938"/>
        <dbReference type="ChEBI" id="CHEBI:58453"/>
        <dbReference type="ChEBI" id="CHEBI:58614"/>
        <dbReference type="EC" id="3.5.4.26"/>
    </reaction>
</comment>
<keyword evidence="7 14" id="KW-0479">Metal-binding</keyword>
<comment type="similarity">
    <text evidence="4 14">In the N-terminal section; belongs to the cytidine and deoxycytidylate deaminase family.</text>
</comment>
<dbReference type="PANTHER" id="PTHR38011:SF7">
    <property type="entry name" value="2,5-DIAMINO-6-RIBOSYLAMINO-4(3H)-PYRIMIDINONE 5'-PHOSPHATE REDUCTASE"/>
    <property type="match status" value="1"/>
</dbReference>
<dbReference type="GO" id="GO:0008835">
    <property type="term" value="F:diaminohydroxyphosphoribosylaminopyrimidine deaminase activity"/>
    <property type="evidence" value="ECO:0007669"/>
    <property type="project" value="UniProtKB-EC"/>
</dbReference>
<dbReference type="InterPro" id="IPR016193">
    <property type="entry name" value="Cytidine_deaminase-like"/>
</dbReference>
<evidence type="ECO:0000313" key="19">
    <source>
        <dbReference type="EMBL" id="QNQ90286.1"/>
    </source>
</evidence>
<dbReference type="SUPFAM" id="SSF53927">
    <property type="entry name" value="Cytidine deaminase-like"/>
    <property type="match status" value="1"/>
</dbReference>
<dbReference type="GO" id="GO:0008703">
    <property type="term" value="F:5-amino-6-(5-phosphoribosylamino)uracil reductase activity"/>
    <property type="evidence" value="ECO:0007669"/>
    <property type="project" value="UniProtKB-EC"/>
</dbReference>
<evidence type="ECO:0000256" key="10">
    <source>
        <dbReference type="ARBA" id="ARBA00023002"/>
    </source>
</evidence>
<dbReference type="Pfam" id="PF00383">
    <property type="entry name" value="dCMP_cyt_deam_1"/>
    <property type="match status" value="1"/>
</dbReference>
<feature type="binding site" evidence="17">
    <location>
        <position position="80"/>
    </location>
    <ligand>
        <name>Zn(2+)</name>
        <dbReference type="ChEBI" id="CHEBI:29105"/>
        <note>catalytic</note>
    </ligand>
</feature>
<evidence type="ECO:0000313" key="20">
    <source>
        <dbReference type="Proteomes" id="UP000516320"/>
    </source>
</evidence>
<feature type="binding site" evidence="17">
    <location>
        <position position="89"/>
    </location>
    <ligand>
        <name>Zn(2+)</name>
        <dbReference type="ChEBI" id="CHEBI:29105"/>
        <note>catalytic</note>
    </ligand>
</feature>
<evidence type="ECO:0000256" key="17">
    <source>
        <dbReference type="PIRSR" id="PIRSR006769-3"/>
    </source>
</evidence>
<feature type="domain" description="CMP/dCMP-type deaminase" evidence="18">
    <location>
        <begin position="5"/>
        <end position="119"/>
    </location>
</feature>
<feature type="binding site" evidence="16">
    <location>
        <position position="185"/>
    </location>
    <ligand>
        <name>substrate</name>
    </ligand>
</feature>
<dbReference type="Gene3D" id="3.40.140.10">
    <property type="entry name" value="Cytidine Deaminase, domain 2"/>
    <property type="match status" value="1"/>
</dbReference>
<dbReference type="EC" id="3.5.4.26" evidence="14"/>
<dbReference type="UniPathway" id="UPA00275">
    <property type="reaction ID" value="UER00401"/>
</dbReference>